<dbReference type="InterPro" id="IPR050121">
    <property type="entry name" value="Cytochrome_P450_monoxygenase"/>
</dbReference>
<dbReference type="Gene3D" id="1.10.630.10">
    <property type="entry name" value="Cytochrome P450"/>
    <property type="match status" value="1"/>
</dbReference>
<keyword evidence="9" id="KW-1133">Transmembrane helix</keyword>
<dbReference type="GO" id="GO:0020037">
    <property type="term" value="F:heme binding"/>
    <property type="evidence" value="ECO:0007669"/>
    <property type="project" value="InterPro"/>
</dbReference>
<evidence type="ECO:0000256" key="5">
    <source>
        <dbReference type="ARBA" id="ARBA00023004"/>
    </source>
</evidence>
<dbReference type="Pfam" id="PF00067">
    <property type="entry name" value="p450"/>
    <property type="match status" value="1"/>
</dbReference>
<comment type="similarity">
    <text evidence="2 8">Belongs to the cytochrome P450 family.</text>
</comment>
<dbReference type="GO" id="GO:0016705">
    <property type="term" value="F:oxidoreductase activity, acting on paired donors, with incorporation or reduction of molecular oxygen"/>
    <property type="evidence" value="ECO:0007669"/>
    <property type="project" value="InterPro"/>
</dbReference>
<reference evidence="10 11" key="1">
    <citation type="journal article" date="2018" name="Nat. Ecol. Evol.">
        <title>Pezizomycetes genomes reveal the molecular basis of ectomycorrhizal truffle lifestyle.</title>
        <authorList>
            <person name="Murat C."/>
            <person name="Payen T."/>
            <person name="Noel B."/>
            <person name="Kuo A."/>
            <person name="Morin E."/>
            <person name="Chen J."/>
            <person name="Kohler A."/>
            <person name="Krizsan K."/>
            <person name="Balestrini R."/>
            <person name="Da Silva C."/>
            <person name="Montanini B."/>
            <person name="Hainaut M."/>
            <person name="Levati E."/>
            <person name="Barry K.W."/>
            <person name="Belfiori B."/>
            <person name="Cichocki N."/>
            <person name="Clum A."/>
            <person name="Dockter R.B."/>
            <person name="Fauchery L."/>
            <person name="Guy J."/>
            <person name="Iotti M."/>
            <person name="Le Tacon F."/>
            <person name="Lindquist E.A."/>
            <person name="Lipzen A."/>
            <person name="Malagnac F."/>
            <person name="Mello A."/>
            <person name="Molinier V."/>
            <person name="Miyauchi S."/>
            <person name="Poulain J."/>
            <person name="Riccioni C."/>
            <person name="Rubini A."/>
            <person name="Sitrit Y."/>
            <person name="Splivallo R."/>
            <person name="Traeger S."/>
            <person name="Wang M."/>
            <person name="Zifcakova L."/>
            <person name="Wipf D."/>
            <person name="Zambonelli A."/>
            <person name="Paolocci F."/>
            <person name="Nowrousian M."/>
            <person name="Ottonello S."/>
            <person name="Baldrian P."/>
            <person name="Spatafora J.W."/>
            <person name="Henrissat B."/>
            <person name="Nagy L.G."/>
            <person name="Aury J.M."/>
            <person name="Wincker P."/>
            <person name="Grigoriev I.V."/>
            <person name="Bonfante P."/>
            <person name="Martin F.M."/>
        </authorList>
    </citation>
    <scope>NUCLEOTIDE SEQUENCE [LARGE SCALE GENOMIC DNA]</scope>
    <source>
        <strain evidence="10 11">CCBAS932</strain>
    </source>
</reference>
<evidence type="ECO:0000256" key="1">
    <source>
        <dbReference type="ARBA" id="ARBA00001971"/>
    </source>
</evidence>
<keyword evidence="3 7" id="KW-0479">Metal-binding</keyword>
<evidence type="ECO:0000313" key="11">
    <source>
        <dbReference type="Proteomes" id="UP000277580"/>
    </source>
</evidence>
<evidence type="ECO:0000256" key="9">
    <source>
        <dbReference type="SAM" id="Phobius"/>
    </source>
</evidence>
<evidence type="ECO:0000256" key="7">
    <source>
        <dbReference type="PIRSR" id="PIRSR602401-1"/>
    </source>
</evidence>
<comment type="cofactor">
    <cofactor evidence="1 7">
        <name>heme</name>
        <dbReference type="ChEBI" id="CHEBI:30413"/>
    </cofactor>
</comment>
<dbReference type="PANTHER" id="PTHR24305">
    <property type="entry name" value="CYTOCHROME P450"/>
    <property type="match status" value="1"/>
</dbReference>
<dbReference type="PROSITE" id="PS00086">
    <property type="entry name" value="CYTOCHROME_P450"/>
    <property type="match status" value="1"/>
</dbReference>
<keyword evidence="4 8" id="KW-0560">Oxidoreductase</keyword>
<name>A0A3N4KYQ7_9PEZI</name>
<dbReference type="InterPro" id="IPR017972">
    <property type="entry name" value="Cyt_P450_CS"/>
</dbReference>
<evidence type="ECO:0000256" key="3">
    <source>
        <dbReference type="ARBA" id="ARBA00022723"/>
    </source>
</evidence>
<evidence type="ECO:0000256" key="6">
    <source>
        <dbReference type="ARBA" id="ARBA00023033"/>
    </source>
</evidence>
<dbReference type="GO" id="GO:0005506">
    <property type="term" value="F:iron ion binding"/>
    <property type="evidence" value="ECO:0007669"/>
    <property type="project" value="InterPro"/>
</dbReference>
<feature type="transmembrane region" description="Helical" evidence="9">
    <location>
        <begin position="12"/>
        <end position="37"/>
    </location>
</feature>
<dbReference type="Proteomes" id="UP000277580">
    <property type="component" value="Unassembled WGS sequence"/>
</dbReference>
<keyword evidence="6 8" id="KW-0503">Monooxygenase</keyword>
<keyword evidence="5 7" id="KW-0408">Iron</keyword>
<accession>A0A3N4KYQ7</accession>
<evidence type="ECO:0000256" key="2">
    <source>
        <dbReference type="ARBA" id="ARBA00010617"/>
    </source>
</evidence>
<dbReference type="EMBL" id="ML119117">
    <property type="protein sequence ID" value="RPB14598.1"/>
    <property type="molecule type" value="Genomic_DNA"/>
</dbReference>
<dbReference type="InterPro" id="IPR002401">
    <property type="entry name" value="Cyt_P450_E_grp-I"/>
</dbReference>
<dbReference type="PANTHER" id="PTHR24305:SF157">
    <property type="entry name" value="N-ACETYLTRYPTOPHAN 6-HYDROXYLASE IVOC-RELATED"/>
    <property type="match status" value="1"/>
</dbReference>
<organism evidence="10 11">
    <name type="scientific">Morchella conica CCBAS932</name>
    <dbReference type="NCBI Taxonomy" id="1392247"/>
    <lineage>
        <taxon>Eukaryota</taxon>
        <taxon>Fungi</taxon>
        <taxon>Dikarya</taxon>
        <taxon>Ascomycota</taxon>
        <taxon>Pezizomycotina</taxon>
        <taxon>Pezizomycetes</taxon>
        <taxon>Pezizales</taxon>
        <taxon>Morchellaceae</taxon>
        <taxon>Morchella</taxon>
    </lineage>
</organism>
<dbReference type="SUPFAM" id="SSF48264">
    <property type="entry name" value="Cytochrome P450"/>
    <property type="match status" value="1"/>
</dbReference>
<keyword evidence="9" id="KW-0472">Membrane</keyword>
<gene>
    <name evidence="10" type="ORF">P167DRAFT_563696</name>
</gene>
<evidence type="ECO:0000256" key="4">
    <source>
        <dbReference type="ARBA" id="ARBA00023002"/>
    </source>
</evidence>
<dbReference type="CDD" id="cd11062">
    <property type="entry name" value="CYP58-like"/>
    <property type="match status" value="1"/>
</dbReference>
<evidence type="ECO:0000313" key="10">
    <source>
        <dbReference type="EMBL" id="RPB14598.1"/>
    </source>
</evidence>
<dbReference type="AlphaFoldDB" id="A0A3N4KYQ7"/>
<sequence length="508" mass="56806">MEPQGGPRSLIITYGAYFIPPAVVLYYVALVIYRVFFHPLAKFPGPKKAAATGWYRSYYDVWMQGEMPRQIAVLHKKYGRIVRFGPNHLHFSEPSAYHEIYANNSKLLKDSWVYNSFNASQSGFAMADPSAAKGRRDVLSSLFSHRAISSMQGLLAENFDLLCTRLAEHNTTSSAPINLSGAIRSTTVDIITTFCFAQSMHALDVPGFKAPILLGMRTSLRMIQVFKHFPLIQRIVLNFPRPLLMFGEVAGFIDLSRRLESQVANFLKNPADLDKTPHPIIYNRLLDPDAKGSRAAPITQTALEHEAHTMLFAGADTVALTMTVGLYQLLKSGRQGELVEELIKAWPELDRAPKLEELEKLPFLSAVIKESLRMGSGVVSLLDRKVPKSGAVIDGEQIPGGAVVAMGTTIVHTNEDIFPNSGSFIPERWTGPNGKELERYLVPFSKGARQCLGINLGYAELYIGFARLFRRFEITLDGTTEEDMRWKDYFVPLFEEGHMKGFVKPREA</sequence>
<protein>
    <submittedName>
        <fullName evidence="10">Cytochrome P450</fullName>
    </submittedName>
</protein>
<dbReference type="InterPro" id="IPR036396">
    <property type="entry name" value="Cyt_P450_sf"/>
</dbReference>
<dbReference type="InterPro" id="IPR001128">
    <property type="entry name" value="Cyt_P450"/>
</dbReference>
<dbReference type="GO" id="GO:0004497">
    <property type="term" value="F:monooxygenase activity"/>
    <property type="evidence" value="ECO:0007669"/>
    <property type="project" value="UniProtKB-KW"/>
</dbReference>
<dbReference type="InParanoid" id="A0A3N4KYQ7"/>
<feature type="binding site" description="axial binding residue" evidence="7">
    <location>
        <position position="451"/>
    </location>
    <ligand>
        <name>heme</name>
        <dbReference type="ChEBI" id="CHEBI:30413"/>
    </ligand>
    <ligandPart>
        <name>Fe</name>
        <dbReference type="ChEBI" id="CHEBI:18248"/>
    </ligandPart>
</feature>
<dbReference type="OrthoDB" id="3945418at2759"/>
<keyword evidence="7 8" id="KW-0349">Heme</keyword>
<proteinExistence type="inferred from homology"/>
<keyword evidence="11" id="KW-1185">Reference proteome</keyword>
<dbReference type="STRING" id="1392247.A0A3N4KYQ7"/>
<dbReference type="PRINTS" id="PR00385">
    <property type="entry name" value="P450"/>
</dbReference>
<dbReference type="PRINTS" id="PR00463">
    <property type="entry name" value="EP450I"/>
</dbReference>
<keyword evidence="9" id="KW-0812">Transmembrane</keyword>
<evidence type="ECO:0000256" key="8">
    <source>
        <dbReference type="RuleBase" id="RU000461"/>
    </source>
</evidence>